<organism evidence="2 3">
    <name type="scientific">Populus deltoides</name>
    <name type="common">Eastern poplar</name>
    <name type="synonym">Eastern cottonwood</name>
    <dbReference type="NCBI Taxonomy" id="3696"/>
    <lineage>
        <taxon>Eukaryota</taxon>
        <taxon>Viridiplantae</taxon>
        <taxon>Streptophyta</taxon>
        <taxon>Embryophyta</taxon>
        <taxon>Tracheophyta</taxon>
        <taxon>Spermatophyta</taxon>
        <taxon>Magnoliopsida</taxon>
        <taxon>eudicotyledons</taxon>
        <taxon>Gunneridae</taxon>
        <taxon>Pentapetalae</taxon>
        <taxon>rosids</taxon>
        <taxon>fabids</taxon>
        <taxon>Malpighiales</taxon>
        <taxon>Salicaceae</taxon>
        <taxon>Saliceae</taxon>
        <taxon>Populus</taxon>
    </lineage>
</organism>
<evidence type="ECO:0000256" key="1">
    <source>
        <dbReference type="SAM" id="MobiDB-lite"/>
    </source>
</evidence>
<proteinExistence type="predicted"/>
<reference evidence="2" key="1">
    <citation type="journal article" date="2021" name="J. Hered.">
        <title>Genome Assembly of Salicaceae Populus deltoides (Eastern Cottonwood) I-69 Based on Nanopore Sequencing and Hi-C Technologies.</title>
        <authorList>
            <person name="Bai S."/>
            <person name="Wu H."/>
            <person name="Zhang J."/>
            <person name="Pan Z."/>
            <person name="Zhao W."/>
            <person name="Li Z."/>
            <person name="Tong C."/>
        </authorList>
    </citation>
    <scope>NUCLEOTIDE SEQUENCE</scope>
    <source>
        <tissue evidence="2">Leaf</tissue>
    </source>
</reference>
<comment type="caution">
    <text evidence="2">The sequence shown here is derived from an EMBL/GenBank/DDBJ whole genome shotgun (WGS) entry which is preliminary data.</text>
</comment>
<protein>
    <submittedName>
        <fullName evidence="2">Uncharacterized protein</fullName>
    </submittedName>
</protein>
<keyword evidence="3" id="KW-1185">Reference proteome</keyword>
<accession>A0A8T2WTT6</accession>
<feature type="region of interest" description="Disordered" evidence="1">
    <location>
        <begin position="92"/>
        <end position="115"/>
    </location>
</feature>
<dbReference type="Proteomes" id="UP000807159">
    <property type="component" value="Chromosome 17"/>
</dbReference>
<dbReference type="AlphaFoldDB" id="A0A8T2WTT6"/>
<gene>
    <name evidence="2" type="ORF">H0E87_028378</name>
</gene>
<evidence type="ECO:0000313" key="3">
    <source>
        <dbReference type="Proteomes" id="UP000807159"/>
    </source>
</evidence>
<name>A0A8T2WTT6_POPDE</name>
<evidence type="ECO:0000313" key="2">
    <source>
        <dbReference type="EMBL" id="KAH8483934.1"/>
    </source>
</evidence>
<sequence length="145" mass="15904">MIDRRRVVKGFTDCPPVIELASLFGLDSESIFCMDSDPGSCLFEQSVVNFQDPVVPSDYSSVLSSGKCRQQVHGRLVETGKIEMVRVNEDGAELGPDTPPSRCVVQGNSESLESENGDNEELLHQQTNTVCLFACVAKSCRCKKE</sequence>
<dbReference type="EMBL" id="JACEGQ020000017">
    <property type="protein sequence ID" value="KAH8483934.1"/>
    <property type="molecule type" value="Genomic_DNA"/>
</dbReference>